<dbReference type="Proteomes" id="UP000660454">
    <property type="component" value="Unassembled WGS sequence"/>
</dbReference>
<keyword evidence="2" id="KW-0812">Transmembrane</keyword>
<reference evidence="3 4" key="1">
    <citation type="submission" date="2021-01" db="EMBL/GenBank/DDBJ databases">
        <title>Whole genome shotgun sequence of Microbispora siamensis NBRC 104113.</title>
        <authorList>
            <person name="Komaki H."/>
            <person name="Tamura T."/>
        </authorList>
    </citation>
    <scope>NUCLEOTIDE SEQUENCE [LARGE SCALE GENOMIC DNA]</scope>
    <source>
        <strain evidence="3 4">NBRC 104113</strain>
    </source>
</reference>
<organism evidence="3 4">
    <name type="scientific">Microbispora siamensis</name>
    <dbReference type="NCBI Taxonomy" id="564413"/>
    <lineage>
        <taxon>Bacteria</taxon>
        <taxon>Bacillati</taxon>
        <taxon>Actinomycetota</taxon>
        <taxon>Actinomycetes</taxon>
        <taxon>Streptosporangiales</taxon>
        <taxon>Streptosporangiaceae</taxon>
        <taxon>Microbispora</taxon>
    </lineage>
</organism>
<evidence type="ECO:0000313" key="4">
    <source>
        <dbReference type="Proteomes" id="UP000660454"/>
    </source>
</evidence>
<evidence type="ECO:0000313" key="3">
    <source>
        <dbReference type="EMBL" id="GIH61349.1"/>
    </source>
</evidence>
<comment type="caution">
    <text evidence="3">The sequence shown here is derived from an EMBL/GenBank/DDBJ whole genome shotgun (WGS) entry which is preliminary data.</text>
</comment>
<keyword evidence="2" id="KW-1133">Transmembrane helix</keyword>
<sequence>MWYVIPVVFFLSAVVFWVLALVAWVEPKPLYAVSTPDGVEPAPEWYLPGQRFWAGVACFLVGLVLALVLAAVHRRGAERSGPPSPPLGGSSAQEP</sequence>
<name>A0ABQ4GJ10_9ACTN</name>
<feature type="transmembrane region" description="Helical" evidence="2">
    <location>
        <begin position="7"/>
        <end position="25"/>
    </location>
</feature>
<accession>A0ABQ4GJ10</accession>
<keyword evidence="4" id="KW-1185">Reference proteome</keyword>
<gene>
    <name evidence="3" type="ORF">Msi02_21660</name>
</gene>
<dbReference type="EMBL" id="BOOF01000009">
    <property type="protein sequence ID" value="GIH61349.1"/>
    <property type="molecule type" value="Genomic_DNA"/>
</dbReference>
<feature type="transmembrane region" description="Helical" evidence="2">
    <location>
        <begin position="52"/>
        <end position="72"/>
    </location>
</feature>
<evidence type="ECO:0000256" key="2">
    <source>
        <dbReference type="SAM" id="Phobius"/>
    </source>
</evidence>
<keyword evidence="2" id="KW-0472">Membrane</keyword>
<evidence type="ECO:0000256" key="1">
    <source>
        <dbReference type="SAM" id="MobiDB-lite"/>
    </source>
</evidence>
<protein>
    <submittedName>
        <fullName evidence="3">Uncharacterized protein</fullName>
    </submittedName>
</protein>
<feature type="region of interest" description="Disordered" evidence="1">
    <location>
        <begin position="76"/>
        <end position="95"/>
    </location>
</feature>
<proteinExistence type="predicted"/>